<dbReference type="Proteomes" id="UP001141806">
    <property type="component" value="Unassembled WGS sequence"/>
</dbReference>
<proteinExistence type="predicted"/>
<sequence>MLQGWGAALYLNSRDDLLTFGFDNVDSAAEVEGRTIDEDLKEALQVGIQRRDLSLGRLFPATELAGRWCSRKRPLTLLPLVHDICSSIKQCQSVLYKKVGIIDVQIAHKLVLLALDRTTKTSNGSYAFVNSNL</sequence>
<gene>
    <name evidence="1" type="ORF">NE237_015111</name>
</gene>
<organism evidence="1 2">
    <name type="scientific">Protea cynaroides</name>
    <dbReference type="NCBI Taxonomy" id="273540"/>
    <lineage>
        <taxon>Eukaryota</taxon>
        <taxon>Viridiplantae</taxon>
        <taxon>Streptophyta</taxon>
        <taxon>Embryophyta</taxon>
        <taxon>Tracheophyta</taxon>
        <taxon>Spermatophyta</taxon>
        <taxon>Magnoliopsida</taxon>
        <taxon>Proteales</taxon>
        <taxon>Proteaceae</taxon>
        <taxon>Protea</taxon>
    </lineage>
</organism>
<dbReference type="AlphaFoldDB" id="A0A9Q0QQL7"/>
<keyword evidence="2" id="KW-1185">Reference proteome</keyword>
<evidence type="ECO:0000313" key="2">
    <source>
        <dbReference type="Proteomes" id="UP001141806"/>
    </source>
</evidence>
<reference evidence="1" key="1">
    <citation type="journal article" date="2023" name="Plant J.">
        <title>The genome of the king protea, Protea cynaroides.</title>
        <authorList>
            <person name="Chang J."/>
            <person name="Duong T.A."/>
            <person name="Schoeman C."/>
            <person name="Ma X."/>
            <person name="Roodt D."/>
            <person name="Barker N."/>
            <person name="Li Z."/>
            <person name="Van de Peer Y."/>
            <person name="Mizrachi E."/>
        </authorList>
    </citation>
    <scope>NUCLEOTIDE SEQUENCE</scope>
    <source>
        <tissue evidence="1">Young leaves</tissue>
    </source>
</reference>
<protein>
    <submittedName>
        <fullName evidence="1">Uncharacterized protein</fullName>
    </submittedName>
</protein>
<evidence type="ECO:0000313" key="1">
    <source>
        <dbReference type="EMBL" id="KAJ4968410.1"/>
    </source>
</evidence>
<comment type="caution">
    <text evidence="1">The sequence shown here is derived from an EMBL/GenBank/DDBJ whole genome shotgun (WGS) entry which is preliminary data.</text>
</comment>
<accession>A0A9Q0QQL7</accession>
<name>A0A9Q0QQL7_9MAGN</name>
<dbReference type="EMBL" id="JAMYWD010000006">
    <property type="protein sequence ID" value="KAJ4968410.1"/>
    <property type="molecule type" value="Genomic_DNA"/>
</dbReference>